<evidence type="ECO:0000256" key="3">
    <source>
        <dbReference type="SAM" id="Phobius"/>
    </source>
</evidence>
<keyword evidence="3" id="KW-0472">Membrane</keyword>
<evidence type="ECO:0008006" key="6">
    <source>
        <dbReference type="Google" id="ProtNLM"/>
    </source>
</evidence>
<dbReference type="RefSeq" id="XP_062655518.1">
    <property type="nucleotide sequence ID" value="XM_062800911.1"/>
</dbReference>
<dbReference type="AlphaFoldDB" id="A0AAE0H8X1"/>
<sequence>MPKTEDAILGALAGIGAGVVLLCLYTAAQFLSFHFITPSKPLQKYKRGDADAYALVTGASAGIGFGIAQELVRQGFGVILLGHLPDELASAAETLRAIHPDRPATLVRTLTMDARTATPDEMETALASLSPLKITILVNNVGGNPVANPPFRTHATYTCADVDAVINQNARFMARLTALIIPTLSAPAEPNQRSLILTLSSGGYIGLPWLVMYGATKAFNRALGTGLAREFTTDPSTSHIDSLVVLPGEVRSQGNCRGVPGSAPLAVRFGRDVVRKVDGAVSRGWREMHADWWHGIEAALVGIAPEASLTQGLTDQIRVKKEAWNEFWEKNR</sequence>
<evidence type="ECO:0000313" key="4">
    <source>
        <dbReference type="EMBL" id="KAK3292004.1"/>
    </source>
</evidence>
<proteinExistence type="predicted"/>
<name>A0AAE0H8X1_9PEZI</name>
<reference evidence="4" key="1">
    <citation type="journal article" date="2023" name="Mol. Phylogenet. Evol.">
        <title>Genome-scale phylogeny and comparative genomics of the fungal order Sordariales.</title>
        <authorList>
            <person name="Hensen N."/>
            <person name="Bonometti L."/>
            <person name="Westerberg I."/>
            <person name="Brannstrom I.O."/>
            <person name="Guillou S."/>
            <person name="Cros-Aarteil S."/>
            <person name="Calhoun S."/>
            <person name="Haridas S."/>
            <person name="Kuo A."/>
            <person name="Mondo S."/>
            <person name="Pangilinan J."/>
            <person name="Riley R."/>
            <person name="LaButti K."/>
            <person name="Andreopoulos B."/>
            <person name="Lipzen A."/>
            <person name="Chen C."/>
            <person name="Yan M."/>
            <person name="Daum C."/>
            <person name="Ng V."/>
            <person name="Clum A."/>
            <person name="Steindorff A."/>
            <person name="Ohm R.A."/>
            <person name="Martin F."/>
            <person name="Silar P."/>
            <person name="Natvig D.O."/>
            <person name="Lalanne C."/>
            <person name="Gautier V."/>
            <person name="Ament-Velasquez S.L."/>
            <person name="Kruys A."/>
            <person name="Hutchinson M.I."/>
            <person name="Powell A.J."/>
            <person name="Barry K."/>
            <person name="Miller A.N."/>
            <person name="Grigoriev I.V."/>
            <person name="Debuchy R."/>
            <person name="Gladieux P."/>
            <person name="Hiltunen Thoren M."/>
            <person name="Johannesson H."/>
        </authorList>
    </citation>
    <scope>NUCLEOTIDE SEQUENCE</scope>
    <source>
        <strain evidence="4">CBS 168.71</strain>
    </source>
</reference>
<dbReference type="SUPFAM" id="SSF51735">
    <property type="entry name" value="NAD(P)-binding Rossmann-fold domains"/>
    <property type="match status" value="1"/>
</dbReference>
<dbReference type="Gene3D" id="3.40.50.720">
    <property type="entry name" value="NAD(P)-binding Rossmann-like Domain"/>
    <property type="match status" value="1"/>
</dbReference>
<dbReference type="GO" id="GO:0005783">
    <property type="term" value="C:endoplasmic reticulum"/>
    <property type="evidence" value="ECO:0007669"/>
    <property type="project" value="TreeGrafter"/>
</dbReference>
<keyword evidence="3" id="KW-0812">Transmembrane</keyword>
<evidence type="ECO:0000256" key="1">
    <source>
        <dbReference type="ARBA" id="ARBA00022857"/>
    </source>
</evidence>
<keyword evidence="3" id="KW-1133">Transmembrane helix</keyword>
<dbReference type="InterPro" id="IPR036291">
    <property type="entry name" value="NAD(P)-bd_dom_sf"/>
</dbReference>
<dbReference type="PRINTS" id="PR00081">
    <property type="entry name" value="GDHRDH"/>
</dbReference>
<keyword evidence="5" id="KW-1185">Reference proteome</keyword>
<feature type="transmembrane region" description="Helical" evidence="3">
    <location>
        <begin position="7"/>
        <end position="28"/>
    </location>
</feature>
<keyword evidence="2" id="KW-0560">Oxidoreductase</keyword>
<dbReference type="PANTHER" id="PTHR43086">
    <property type="entry name" value="VERY-LONG-CHAIN 3-OXOOACYL-COA REDUCTASE"/>
    <property type="match status" value="1"/>
</dbReference>
<dbReference type="GO" id="GO:0016491">
    <property type="term" value="F:oxidoreductase activity"/>
    <property type="evidence" value="ECO:0007669"/>
    <property type="project" value="UniProtKB-KW"/>
</dbReference>
<dbReference type="GO" id="GO:0030497">
    <property type="term" value="P:fatty acid elongation"/>
    <property type="evidence" value="ECO:0007669"/>
    <property type="project" value="TreeGrafter"/>
</dbReference>
<organism evidence="4 5">
    <name type="scientific">Chaetomium fimeti</name>
    <dbReference type="NCBI Taxonomy" id="1854472"/>
    <lineage>
        <taxon>Eukaryota</taxon>
        <taxon>Fungi</taxon>
        <taxon>Dikarya</taxon>
        <taxon>Ascomycota</taxon>
        <taxon>Pezizomycotina</taxon>
        <taxon>Sordariomycetes</taxon>
        <taxon>Sordariomycetidae</taxon>
        <taxon>Sordariales</taxon>
        <taxon>Chaetomiaceae</taxon>
        <taxon>Chaetomium</taxon>
    </lineage>
</organism>
<reference evidence="4" key="2">
    <citation type="submission" date="2023-06" db="EMBL/GenBank/DDBJ databases">
        <authorList>
            <consortium name="Lawrence Berkeley National Laboratory"/>
            <person name="Haridas S."/>
            <person name="Hensen N."/>
            <person name="Bonometti L."/>
            <person name="Westerberg I."/>
            <person name="Brannstrom I.O."/>
            <person name="Guillou S."/>
            <person name="Cros-Aarteil S."/>
            <person name="Calhoun S."/>
            <person name="Kuo A."/>
            <person name="Mondo S."/>
            <person name="Pangilinan J."/>
            <person name="Riley R."/>
            <person name="Labutti K."/>
            <person name="Andreopoulos B."/>
            <person name="Lipzen A."/>
            <person name="Chen C."/>
            <person name="Yanf M."/>
            <person name="Daum C."/>
            <person name="Ng V."/>
            <person name="Clum A."/>
            <person name="Steindorff A."/>
            <person name="Ohm R."/>
            <person name="Martin F."/>
            <person name="Silar P."/>
            <person name="Natvig D."/>
            <person name="Lalanne C."/>
            <person name="Gautier V."/>
            <person name="Ament-Velasquez S.L."/>
            <person name="Kruys A."/>
            <person name="Hutchinson M.I."/>
            <person name="Powell A.J."/>
            <person name="Barry K."/>
            <person name="Miller A.N."/>
            <person name="Grigoriev I.V."/>
            <person name="Debuchy R."/>
            <person name="Gladieux P."/>
            <person name="Thoren M.H."/>
            <person name="Johannesson H."/>
        </authorList>
    </citation>
    <scope>NUCLEOTIDE SEQUENCE</scope>
    <source>
        <strain evidence="4">CBS 168.71</strain>
    </source>
</reference>
<dbReference type="GeneID" id="87837859"/>
<evidence type="ECO:0000256" key="2">
    <source>
        <dbReference type="ARBA" id="ARBA00023002"/>
    </source>
</evidence>
<dbReference type="Proteomes" id="UP001278766">
    <property type="component" value="Unassembled WGS sequence"/>
</dbReference>
<keyword evidence="1" id="KW-0521">NADP</keyword>
<accession>A0AAE0H8X1</accession>
<dbReference type="Pfam" id="PF00106">
    <property type="entry name" value="adh_short"/>
    <property type="match status" value="1"/>
</dbReference>
<dbReference type="PANTHER" id="PTHR43086:SF2">
    <property type="entry name" value="HYDROXYSTEROID DEHYDROGENASE-LIKE PROTEIN 1"/>
    <property type="match status" value="1"/>
</dbReference>
<dbReference type="EMBL" id="JAUEPN010000008">
    <property type="protein sequence ID" value="KAK3292004.1"/>
    <property type="molecule type" value="Genomic_DNA"/>
</dbReference>
<comment type="caution">
    <text evidence="4">The sequence shown here is derived from an EMBL/GenBank/DDBJ whole genome shotgun (WGS) entry which is preliminary data.</text>
</comment>
<dbReference type="InterPro" id="IPR002347">
    <property type="entry name" value="SDR_fam"/>
</dbReference>
<gene>
    <name evidence="4" type="ORF">B0H64DRAFT_330038</name>
</gene>
<protein>
    <recommendedName>
        <fullName evidence="6">NAD(P)-binding protein</fullName>
    </recommendedName>
</protein>
<evidence type="ECO:0000313" key="5">
    <source>
        <dbReference type="Proteomes" id="UP001278766"/>
    </source>
</evidence>